<dbReference type="GO" id="GO:0006351">
    <property type="term" value="P:DNA-templated transcription"/>
    <property type="evidence" value="ECO:0007669"/>
    <property type="project" value="InterPro"/>
</dbReference>
<dbReference type="AlphaFoldDB" id="A0A316YS15"/>
<evidence type="ECO:0008006" key="9">
    <source>
        <dbReference type="Google" id="ProtNLM"/>
    </source>
</evidence>
<comment type="subcellular location">
    <subcellularLocation>
        <location evidence="1">Nucleus</location>
        <location evidence="1">Nucleolus</location>
    </subcellularLocation>
</comment>
<dbReference type="GeneID" id="37043149"/>
<evidence type="ECO:0000256" key="1">
    <source>
        <dbReference type="ARBA" id="ARBA00004604"/>
    </source>
</evidence>
<dbReference type="InterPro" id="IPR009668">
    <property type="entry name" value="RNA_pol-assoc_fac_A49-like"/>
</dbReference>
<gene>
    <name evidence="7" type="ORF">FA10DRAFT_265837</name>
</gene>
<keyword evidence="5" id="KW-0539">Nucleus</keyword>
<dbReference type="RefSeq" id="XP_025379229.1">
    <property type="nucleotide sequence ID" value="XM_025521233.1"/>
</dbReference>
<evidence type="ECO:0000256" key="2">
    <source>
        <dbReference type="ARBA" id="ARBA00009430"/>
    </source>
</evidence>
<dbReference type="GO" id="GO:0005730">
    <property type="term" value="C:nucleolus"/>
    <property type="evidence" value="ECO:0007669"/>
    <property type="project" value="UniProtKB-SubCell"/>
</dbReference>
<protein>
    <recommendedName>
        <fullName evidence="9">RNA polymerase I associated factor, A49-like protein</fullName>
    </recommendedName>
</protein>
<evidence type="ECO:0000256" key="5">
    <source>
        <dbReference type="ARBA" id="ARBA00023242"/>
    </source>
</evidence>
<feature type="region of interest" description="Disordered" evidence="6">
    <location>
        <begin position="1"/>
        <end position="63"/>
    </location>
</feature>
<dbReference type="Proteomes" id="UP000245768">
    <property type="component" value="Unassembled WGS sequence"/>
</dbReference>
<dbReference type="OrthoDB" id="532500at2759"/>
<name>A0A316YS15_9BASI</name>
<keyword evidence="3" id="KW-0240">DNA-directed RNA polymerase</keyword>
<evidence type="ECO:0000256" key="3">
    <source>
        <dbReference type="ARBA" id="ARBA00022478"/>
    </source>
</evidence>
<sequence>MAPDVGEKRKHGGDASTASSSKKSKPKSKSRDADSSFSGESSSKGKPKQQGTATLKVSRDDPYRMGPLFVNTADFVPAEDAAFTLYTNPSLSTKKKRRKSDAAGGPTLEDNLILAGETDSIEYVGGNWSAHATVGTDESLRTEARGYSGDYMVGFYDPSTSMVTLRAAPLFTLTRTIKSLNSLSIDAQSQASDWAARKLARRGLGEAFGNRKTKTKARNEDRMKVDTTNMKAVIDTMRSDIEENTKGMANLDSIKEEADRLRPIPPPYFEAMHPADVYPIQSTLIPTNVWNALNVRHLYTTKTPQDLAKKLARIIGPLSPDSWLVSRLWDLSGPLRHSEGTGQDEGASNKITFDDDGQQEKSGGILKASGDTKTDARLKLKACYYAGLLWAFWKQARNLDERSMLTDRLRLKNNPAADLIVDDLLARFSETPRGQTKPVLSTFHETKLLAYSFALCLHVEDFAVEPSTLSKEIGLGASRLVEIFKSLGCGTNTRSVVDSTGTSTRSERRLILKTPLTLPKPRQGAAKKGGR</sequence>
<evidence type="ECO:0000313" key="7">
    <source>
        <dbReference type="EMBL" id="PWN92031.1"/>
    </source>
</evidence>
<dbReference type="GO" id="GO:0003677">
    <property type="term" value="F:DNA binding"/>
    <property type="evidence" value="ECO:0007669"/>
    <property type="project" value="InterPro"/>
</dbReference>
<dbReference type="STRING" id="215250.A0A316YS15"/>
<evidence type="ECO:0000256" key="4">
    <source>
        <dbReference type="ARBA" id="ARBA00023163"/>
    </source>
</evidence>
<proteinExistence type="inferred from homology"/>
<dbReference type="InParanoid" id="A0A316YS15"/>
<reference evidence="7 8" key="1">
    <citation type="journal article" date="2018" name="Mol. Biol. Evol.">
        <title>Broad Genomic Sampling Reveals a Smut Pathogenic Ancestry of the Fungal Clade Ustilaginomycotina.</title>
        <authorList>
            <person name="Kijpornyongpan T."/>
            <person name="Mondo S.J."/>
            <person name="Barry K."/>
            <person name="Sandor L."/>
            <person name="Lee J."/>
            <person name="Lipzen A."/>
            <person name="Pangilinan J."/>
            <person name="LaButti K."/>
            <person name="Hainaut M."/>
            <person name="Henrissat B."/>
            <person name="Grigoriev I.V."/>
            <person name="Spatafora J.W."/>
            <person name="Aime M.C."/>
        </authorList>
    </citation>
    <scope>NUCLEOTIDE SEQUENCE [LARGE SCALE GENOMIC DNA]</scope>
    <source>
        <strain evidence="7 8">MCA 4198</strain>
    </source>
</reference>
<dbReference type="Pfam" id="PF06870">
    <property type="entry name" value="RNA_pol_I_A49"/>
    <property type="match status" value="2"/>
</dbReference>
<feature type="compositionally biased region" description="Low complexity" evidence="6">
    <location>
        <begin position="35"/>
        <end position="51"/>
    </location>
</feature>
<feature type="region of interest" description="Disordered" evidence="6">
    <location>
        <begin position="336"/>
        <end position="368"/>
    </location>
</feature>
<dbReference type="GO" id="GO:0000428">
    <property type="term" value="C:DNA-directed RNA polymerase complex"/>
    <property type="evidence" value="ECO:0007669"/>
    <property type="project" value="UniProtKB-KW"/>
</dbReference>
<dbReference type="PANTHER" id="PTHR14440">
    <property type="entry name" value="DNA-DIRECTED RNA POLYMERASE I SUBUNIT RPA49"/>
    <property type="match status" value="1"/>
</dbReference>
<accession>A0A316YS15</accession>
<keyword evidence="4" id="KW-0804">Transcription</keyword>
<organism evidence="7 8">
    <name type="scientific">Acaromyces ingoldii</name>
    <dbReference type="NCBI Taxonomy" id="215250"/>
    <lineage>
        <taxon>Eukaryota</taxon>
        <taxon>Fungi</taxon>
        <taxon>Dikarya</taxon>
        <taxon>Basidiomycota</taxon>
        <taxon>Ustilaginomycotina</taxon>
        <taxon>Exobasidiomycetes</taxon>
        <taxon>Exobasidiales</taxon>
        <taxon>Cryptobasidiaceae</taxon>
        <taxon>Acaromyces</taxon>
    </lineage>
</organism>
<dbReference type="FunCoup" id="A0A316YS15">
    <property type="interactions" value="180"/>
</dbReference>
<evidence type="ECO:0000256" key="6">
    <source>
        <dbReference type="SAM" id="MobiDB-lite"/>
    </source>
</evidence>
<keyword evidence="8" id="KW-1185">Reference proteome</keyword>
<evidence type="ECO:0000313" key="8">
    <source>
        <dbReference type="Proteomes" id="UP000245768"/>
    </source>
</evidence>
<comment type="similarity">
    <text evidence="2">Belongs to the eukaryotic RPA49/POLR1E RNA polymerase subunit family.</text>
</comment>
<dbReference type="EMBL" id="KZ819635">
    <property type="protein sequence ID" value="PWN92031.1"/>
    <property type="molecule type" value="Genomic_DNA"/>
</dbReference>